<evidence type="ECO:0000259" key="2">
    <source>
        <dbReference type="Pfam" id="PF02518"/>
    </source>
</evidence>
<dbReference type="EMBL" id="CP015220">
    <property type="protein sequence ID" value="AMY22700.1"/>
    <property type="molecule type" value="Genomic_DNA"/>
</dbReference>
<evidence type="ECO:0000256" key="1">
    <source>
        <dbReference type="SAM" id="Phobius"/>
    </source>
</evidence>
<proteinExistence type="predicted"/>
<keyword evidence="4" id="KW-1185">Reference proteome</keyword>
<dbReference type="KEGG" id="rhs:A3Q41_01392"/>
<reference evidence="3 4" key="1">
    <citation type="journal article" date="2016" name="Genome Announc.">
        <title>Complete Genome and Plasmid Sequences for Rhodococcus fascians D188 and Draft Sequences for Rhodococcus Isolates PBTS 1 and PBTS 2.</title>
        <authorList>
            <person name="Stamler R.A."/>
            <person name="Vereecke D."/>
            <person name="Zhang Y."/>
            <person name="Schilkey F."/>
            <person name="Devitt N."/>
            <person name="Randall J.J."/>
        </authorList>
    </citation>
    <scope>NUCLEOTIDE SEQUENCE [LARGE SCALE GENOMIC DNA]</scope>
    <source>
        <strain evidence="3 4">PBTS2</strain>
    </source>
</reference>
<dbReference type="CDD" id="cd16936">
    <property type="entry name" value="HATPase_RsbW-like"/>
    <property type="match status" value="1"/>
</dbReference>
<gene>
    <name evidence="3" type="ORF">A3Q41_01392</name>
</gene>
<dbReference type="Gene3D" id="3.30.565.10">
    <property type="entry name" value="Histidine kinase-like ATPase, C-terminal domain"/>
    <property type="match status" value="1"/>
</dbReference>
<feature type="transmembrane region" description="Helical" evidence="1">
    <location>
        <begin position="53"/>
        <end position="74"/>
    </location>
</feature>
<evidence type="ECO:0000313" key="4">
    <source>
        <dbReference type="Proteomes" id="UP000076038"/>
    </source>
</evidence>
<keyword evidence="1" id="KW-0472">Membrane</keyword>
<dbReference type="Pfam" id="PF02518">
    <property type="entry name" value="HATPase_c"/>
    <property type="match status" value="1"/>
</dbReference>
<name>A0A143QI40_RHOFA</name>
<evidence type="ECO:0000313" key="3">
    <source>
        <dbReference type="EMBL" id="AMY22700.1"/>
    </source>
</evidence>
<dbReference type="SUPFAM" id="SSF55874">
    <property type="entry name" value="ATPase domain of HSP90 chaperone/DNA topoisomerase II/histidine kinase"/>
    <property type="match status" value="1"/>
</dbReference>
<dbReference type="AlphaFoldDB" id="A0A143QI40"/>
<dbReference type="InterPro" id="IPR003594">
    <property type="entry name" value="HATPase_dom"/>
</dbReference>
<reference evidence="4" key="2">
    <citation type="submission" date="2016-04" db="EMBL/GenBank/DDBJ databases">
        <title>Complete Genome and Plasmid Sequences for Rhodococcus fascians D188 and Draft Sequences for Rhodococcus spp. Isolates PBTS 1 and PBTS 2.</title>
        <authorList>
            <person name="Stamer R."/>
            <person name="Vereecke D."/>
            <person name="Zhang Y."/>
            <person name="Schilkey F."/>
            <person name="Devitt N."/>
            <person name="Randall J."/>
        </authorList>
    </citation>
    <scope>NUCLEOTIDE SEQUENCE [LARGE SCALE GENOMIC DNA]</scope>
    <source>
        <strain evidence="4">PBTS2</strain>
    </source>
</reference>
<feature type="transmembrane region" description="Helical" evidence="1">
    <location>
        <begin position="162"/>
        <end position="184"/>
    </location>
</feature>
<keyword evidence="1" id="KW-1133">Transmembrane helix</keyword>
<protein>
    <recommendedName>
        <fullName evidence="2">Histidine kinase/HSP90-like ATPase domain-containing protein</fullName>
    </recommendedName>
</protein>
<sequence>MNEDQQGTGSDAAHRSTDRLIRIFGRFVGTGYAAYLLLLVPDIARSSVTVPGWWTPAAVIVVFGTGLAFGAFTFHPSIRVSQVAGSIAALAFPVMALLWWVAWDGTTFDRSGMFLSAFPGLASLAAATVWRPIPAFVHTAVSVVIVQLINQAVREPFPRSNIIAEIFFGLMFCTVFVAATLAALRTGRILDATISATHGDAARAAAANAREVERERFDALIHDEVMSSLLAVARQGRTASLARQARSALAHLDGLHTDTATHDFTVDDTIALMRASASTVDESIDFRVREDPADSSANYPADAVRSIAGALAEALRNSVVHAQASTRSVTVELAPSALRVIVRDNGIGFDRRSVPPHRLGVAVSIEGRMRQLDGGSAEIDTSRRGTTVRLSWAR</sequence>
<feature type="domain" description="Histidine kinase/HSP90-like ATPase" evidence="2">
    <location>
        <begin position="309"/>
        <end position="391"/>
    </location>
</feature>
<dbReference type="Proteomes" id="UP000076038">
    <property type="component" value="Chromosome"/>
</dbReference>
<feature type="transmembrane region" description="Helical" evidence="1">
    <location>
        <begin position="83"/>
        <end position="102"/>
    </location>
</feature>
<dbReference type="PATRIC" id="fig|1653479.3.peg.1408"/>
<keyword evidence="1" id="KW-0812">Transmembrane</keyword>
<feature type="transmembrane region" description="Helical" evidence="1">
    <location>
        <begin position="122"/>
        <end position="150"/>
    </location>
</feature>
<organism evidence="3 4">
    <name type="scientific">Rhodococcoides fascians</name>
    <name type="common">Rhodococcus fascians</name>
    <dbReference type="NCBI Taxonomy" id="1828"/>
    <lineage>
        <taxon>Bacteria</taxon>
        <taxon>Bacillati</taxon>
        <taxon>Actinomycetota</taxon>
        <taxon>Actinomycetes</taxon>
        <taxon>Mycobacteriales</taxon>
        <taxon>Nocardiaceae</taxon>
        <taxon>Rhodococcoides</taxon>
    </lineage>
</organism>
<accession>A0A143QI40</accession>
<feature type="transmembrane region" description="Helical" evidence="1">
    <location>
        <begin position="23"/>
        <end position="41"/>
    </location>
</feature>
<dbReference type="InterPro" id="IPR036890">
    <property type="entry name" value="HATPase_C_sf"/>
</dbReference>